<name>A0A7W8ZHP7_9SPHI</name>
<dbReference type="GO" id="GO:0005829">
    <property type="term" value="C:cytosol"/>
    <property type="evidence" value="ECO:0007669"/>
    <property type="project" value="TreeGrafter"/>
</dbReference>
<evidence type="ECO:0000256" key="3">
    <source>
        <dbReference type="ARBA" id="ARBA00022982"/>
    </source>
</evidence>
<evidence type="ECO:0000313" key="11">
    <source>
        <dbReference type="Proteomes" id="UP000537204"/>
    </source>
</evidence>
<gene>
    <name evidence="10" type="ORF">HDE68_000051</name>
</gene>
<accession>A0A7W8ZHP7</accession>
<feature type="domain" description="Thioredoxin" evidence="9">
    <location>
        <begin position="1"/>
        <end position="99"/>
    </location>
</feature>
<proteinExistence type="inferred from homology"/>
<reference evidence="10 11" key="1">
    <citation type="submission" date="2020-08" db="EMBL/GenBank/DDBJ databases">
        <title>Genomic Encyclopedia of Type Strains, Phase IV (KMG-V): Genome sequencing to study the core and pangenomes of soil and plant-associated prokaryotes.</title>
        <authorList>
            <person name="Whitman W."/>
        </authorList>
    </citation>
    <scope>NUCLEOTIDE SEQUENCE [LARGE SCALE GENOMIC DNA]</scope>
    <source>
        <strain evidence="10 11">S3M1</strain>
    </source>
</reference>
<feature type="site" description="Deprotonates C-terminal active site Cys" evidence="7">
    <location>
        <position position="17"/>
    </location>
</feature>
<keyword evidence="5 8" id="KW-0676">Redox-active center</keyword>
<evidence type="ECO:0000256" key="4">
    <source>
        <dbReference type="ARBA" id="ARBA00023157"/>
    </source>
</evidence>
<feature type="disulfide bond" description="Redox-active" evidence="8">
    <location>
        <begin position="23"/>
        <end position="26"/>
    </location>
</feature>
<evidence type="ECO:0000256" key="8">
    <source>
        <dbReference type="PIRSR" id="PIRSR000077-4"/>
    </source>
</evidence>
<dbReference type="EMBL" id="JACHCE010000001">
    <property type="protein sequence ID" value="MBB5634166.1"/>
    <property type="molecule type" value="Genomic_DNA"/>
</dbReference>
<evidence type="ECO:0000256" key="6">
    <source>
        <dbReference type="NCBIfam" id="TIGR01068"/>
    </source>
</evidence>
<dbReference type="PROSITE" id="PS51352">
    <property type="entry name" value="THIOREDOXIN_2"/>
    <property type="match status" value="1"/>
</dbReference>
<dbReference type="NCBIfam" id="TIGR01068">
    <property type="entry name" value="thioredoxin"/>
    <property type="match status" value="1"/>
</dbReference>
<evidence type="ECO:0000256" key="1">
    <source>
        <dbReference type="ARBA" id="ARBA00008987"/>
    </source>
</evidence>
<dbReference type="RefSeq" id="WP_183877762.1">
    <property type="nucleotide sequence ID" value="NZ_JACHCE010000001.1"/>
</dbReference>
<sequence>MANFAELIQSDKPVLVDFSAEWCGPCKMMAPILQQLKGMLGESATILKVDVDKNPAVSSKYQIQGVPTLILFKNGEIKWRQSGVIPANQLQGIIERHLG</sequence>
<dbReference type="InterPro" id="IPR013766">
    <property type="entry name" value="Thioredoxin_domain"/>
</dbReference>
<dbReference type="Pfam" id="PF00085">
    <property type="entry name" value="Thioredoxin"/>
    <property type="match status" value="1"/>
</dbReference>
<comment type="similarity">
    <text evidence="1">Belongs to the thioredoxin family.</text>
</comment>
<dbReference type="InterPro" id="IPR017937">
    <property type="entry name" value="Thioredoxin_CS"/>
</dbReference>
<dbReference type="PRINTS" id="PR00421">
    <property type="entry name" value="THIOREDOXIN"/>
</dbReference>
<evidence type="ECO:0000259" key="9">
    <source>
        <dbReference type="PROSITE" id="PS51352"/>
    </source>
</evidence>
<keyword evidence="3" id="KW-0249">Electron transport</keyword>
<dbReference type="PANTHER" id="PTHR45663">
    <property type="entry name" value="GEO12009P1"/>
    <property type="match status" value="1"/>
</dbReference>
<protein>
    <recommendedName>
        <fullName evidence="6">Thioredoxin</fullName>
    </recommendedName>
</protein>
<evidence type="ECO:0000313" key="10">
    <source>
        <dbReference type="EMBL" id="MBB5634166.1"/>
    </source>
</evidence>
<dbReference type="PANTHER" id="PTHR45663:SF11">
    <property type="entry name" value="GEO12009P1"/>
    <property type="match status" value="1"/>
</dbReference>
<evidence type="ECO:0000256" key="2">
    <source>
        <dbReference type="ARBA" id="ARBA00022448"/>
    </source>
</evidence>
<evidence type="ECO:0000256" key="5">
    <source>
        <dbReference type="ARBA" id="ARBA00023284"/>
    </source>
</evidence>
<dbReference type="AlphaFoldDB" id="A0A7W8ZHP7"/>
<evidence type="ECO:0000256" key="7">
    <source>
        <dbReference type="PIRSR" id="PIRSR000077-1"/>
    </source>
</evidence>
<feature type="site" description="Contributes to redox potential value" evidence="7">
    <location>
        <position position="25"/>
    </location>
</feature>
<dbReference type="InterPro" id="IPR036249">
    <property type="entry name" value="Thioredoxin-like_sf"/>
</dbReference>
<dbReference type="InterPro" id="IPR005746">
    <property type="entry name" value="Thioredoxin"/>
</dbReference>
<keyword evidence="2" id="KW-0813">Transport</keyword>
<dbReference type="Proteomes" id="UP000537204">
    <property type="component" value="Unassembled WGS sequence"/>
</dbReference>
<dbReference type="PIRSF" id="PIRSF000077">
    <property type="entry name" value="Thioredoxin"/>
    <property type="match status" value="1"/>
</dbReference>
<keyword evidence="4 8" id="KW-1015">Disulfide bond</keyword>
<comment type="caution">
    <text evidence="10">The sequence shown here is derived from an EMBL/GenBank/DDBJ whole genome shotgun (WGS) entry which is preliminary data.</text>
</comment>
<feature type="site" description="Contributes to redox potential value" evidence="7">
    <location>
        <position position="24"/>
    </location>
</feature>
<dbReference type="FunFam" id="3.40.30.10:FF:000001">
    <property type="entry name" value="Thioredoxin"/>
    <property type="match status" value="1"/>
</dbReference>
<dbReference type="GO" id="GO:0045454">
    <property type="term" value="P:cell redox homeostasis"/>
    <property type="evidence" value="ECO:0007669"/>
    <property type="project" value="TreeGrafter"/>
</dbReference>
<dbReference type="PROSITE" id="PS00194">
    <property type="entry name" value="THIOREDOXIN_1"/>
    <property type="match status" value="1"/>
</dbReference>
<dbReference type="Gene3D" id="3.40.30.10">
    <property type="entry name" value="Glutaredoxin"/>
    <property type="match status" value="1"/>
</dbReference>
<dbReference type="SUPFAM" id="SSF52833">
    <property type="entry name" value="Thioredoxin-like"/>
    <property type="match status" value="1"/>
</dbReference>
<dbReference type="GO" id="GO:0015035">
    <property type="term" value="F:protein-disulfide reductase activity"/>
    <property type="evidence" value="ECO:0007669"/>
    <property type="project" value="UniProtKB-UniRule"/>
</dbReference>
<feature type="active site" description="Nucleophile" evidence="7">
    <location>
        <position position="23"/>
    </location>
</feature>
<feature type="active site" description="Nucleophile" evidence="7">
    <location>
        <position position="26"/>
    </location>
</feature>
<dbReference type="CDD" id="cd02947">
    <property type="entry name" value="TRX_family"/>
    <property type="match status" value="1"/>
</dbReference>
<organism evidence="10 11">
    <name type="scientific">Pedobacter cryoconitis</name>
    <dbReference type="NCBI Taxonomy" id="188932"/>
    <lineage>
        <taxon>Bacteria</taxon>
        <taxon>Pseudomonadati</taxon>
        <taxon>Bacteroidota</taxon>
        <taxon>Sphingobacteriia</taxon>
        <taxon>Sphingobacteriales</taxon>
        <taxon>Sphingobacteriaceae</taxon>
        <taxon>Pedobacter</taxon>
    </lineage>
</organism>